<feature type="transmembrane region" description="Helical" evidence="6">
    <location>
        <begin position="236"/>
        <end position="257"/>
    </location>
</feature>
<evidence type="ECO:0000313" key="9">
    <source>
        <dbReference type="Proteomes" id="UP000184476"/>
    </source>
</evidence>
<dbReference type="GO" id="GO:0022857">
    <property type="term" value="F:transmembrane transporter activity"/>
    <property type="evidence" value="ECO:0007669"/>
    <property type="project" value="InterPro"/>
</dbReference>
<keyword evidence="2" id="KW-0813">Transport</keyword>
<name>A0A1M4X128_9BACL</name>
<feature type="transmembrane region" description="Helical" evidence="6">
    <location>
        <begin position="162"/>
        <end position="182"/>
    </location>
</feature>
<feature type="transmembrane region" description="Helical" evidence="6">
    <location>
        <begin position="138"/>
        <end position="156"/>
    </location>
</feature>
<dbReference type="PANTHER" id="PTHR23530:SF1">
    <property type="entry name" value="PERMEASE, MAJOR FACILITATOR SUPERFAMILY-RELATED"/>
    <property type="match status" value="1"/>
</dbReference>
<feature type="transmembrane region" description="Helical" evidence="6">
    <location>
        <begin position="70"/>
        <end position="88"/>
    </location>
</feature>
<dbReference type="InterPro" id="IPR011701">
    <property type="entry name" value="MFS"/>
</dbReference>
<dbReference type="InterPro" id="IPR053160">
    <property type="entry name" value="MFS_DHA3_Transporter"/>
</dbReference>
<evidence type="ECO:0000256" key="4">
    <source>
        <dbReference type="ARBA" id="ARBA00022989"/>
    </source>
</evidence>
<dbReference type="InterPro" id="IPR005829">
    <property type="entry name" value="Sugar_transporter_CS"/>
</dbReference>
<dbReference type="EMBL" id="FQVL01000004">
    <property type="protein sequence ID" value="SHE87155.1"/>
    <property type="molecule type" value="Genomic_DNA"/>
</dbReference>
<protein>
    <submittedName>
        <fullName evidence="8">Major Facilitator Superfamily protein</fullName>
    </submittedName>
</protein>
<evidence type="ECO:0000256" key="1">
    <source>
        <dbReference type="ARBA" id="ARBA00004651"/>
    </source>
</evidence>
<keyword evidence="9" id="KW-1185">Reference proteome</keyword>
<sequence>MNDFNNTKKLYLICFFNHFILAYVIERLFWEQHGITIAQVVYAEMIYSLTVILFEVPTGIIADRWGRKQMIILGILLGCFEFLILVFASSFWHFAVVMLIAGIGNASISGSEKALLFDSLLFTGNASTFEKYVGRLHAIELISALLAALSGGFLAHRFGFEFNYWISLISMLIALCLSFTLVEPPIKSELDELTSIKDYVVTSLRFFRNHPGIYLTVLTGMITGAVLNYIDEFWQLYLKGLNIPVLYFGLFSASMMISRIPGNLFAHILIRRYPYRTIFIVMLSAITFCFLYITWIHNITSLIMILIICICTGLIEPTTTGYLHHRIDSSLRATLDSFQNLGEKIFIMLIGVGFGFFASKVDIFGGFGFISLMCLIYLFCFLFTSKRYL</sequence>
<evidence type="ECO:0000256" key="5">
    <source>
        <dbReference type="ARBA" id="ARBA00023136"/>
    </source>
</evidence>
<proteinExistence type="predicted"/>
<keyword evidence="5 6" id="KW-0472">Membrane</keyword>
<feature type="transmembrane region" description="Helical" evidence="6">
    <location>
        <begin position="364"/>
        <end position="384"/>
    </location>
</feature>
<evidence type="ECO:0000256" key="2">
    <source>
        <dbReference type="ARBA" id="ARBA00022448"/>
    </source>
</evidence>
<dbReference type="RefSeq" id="WP_084731371.1">
    <property type="nucleotide sequence ID" value="NZ_FQVL01000004.1"/>
</dbReference>
<comment type="subcellular location">
    <subcellularLocation>
        <location evidence="1">Cell membrane</location>
        <topology evidence="1">Multi-pass membrane protein</topology>
    </subcellularLocation>
</comment>
<dbReference type="SUPFAM" id="SSF103473">
    <property type="entry name" value="MFS general substrate transporter"/>
    <property type="match status" value="1"/>
</dbReference>
<dbReference type="PROSITE" id="PS00216">
    <property type="entry name" value="SUGAR_TRANSPORT_1"/>
    <property type="match status" value="1"/>
</dbReference>
<gene>
    <name evidence="8" type="ORF">SAMN05444392_10469</name>
</gene>
<feature type="domain" description="Major facilitator superfamily (MFS) profile" evidence="7">
    <location>
        <begin position="1"/>
        <end position="389"/>
    </location>
</feature>
<dbReference type="InterPro" id="IPR020846">
    <property type="entry name" value="MFS_dom"/>
</dbReference>
<dbReference type="PROSITE" id="PS50850">
    <property type="entry name" value="MFS"/>
    <property type="match status" value="1"/>
</dbReference>
<feature type="transmembrane region" description="Helical" evidence="6">
    <location>
        <begin position="12"/>
        <end position="30"/>
    </location>
</feature>
<evidence type="ECO:0000259" key="7">
    <source>
        <dbReference type="PROSITE" id="PS50850"/>
    </source>
</evidence>
<feature type="transmembrane region" description="Helical" evidence="6">
    <location>
        <begin position="302"/>
        <end position="320"/>
    </location>
</feature>
<organism evidence="8 9">
    <name type="scientific">Seinonella peptonophila</name>
    <dbReference type="NCBI Taxonomy" id="112248"/>
    <lineage>
        <taxon>Bacteria</taxon>
        <taxon>Bacillati</taxon>
        <taxon>Bacillota</taxon>
        <taxon>Bacilli</taxon>
        <taxon>Bacillales</taxon>
        <taxon>Thermoactinomycetaceae</taxon>
        <taxon>Seinonella</taxon>
    </lineage>
</organism>
<keyword evidence="4 6" id="KW-1133">Transmembrane helix</keyword>
<dbReference type="Gene3D" id="1.20.1250.20">
    <property type="entry name" value="MFS general substrate transporter like domains"/>
    <property type="match status" value="1"/>
</dbReference>
<reference evidence="8 9" key="1">
    <citation type="submission" date="2016-11" db="EMBL/GenBank/DDBJ databases">
        <authorList>
            <person name="Jaros S."/>
            <person name="Januszkiewicz K."/>
            <person name="Wedrychowicz H."/>
        </authorList>
    </citation>
    <scope>NUCLEOTIDE SEQUENCE [LARGE SCALE GENOMIC DNA]</scope>
    <source>
        <strain evidence="8 9">DSM 44666</strain>
    </source>
</reference>
<keyword evidence="3 6" id="KW-0812">Transmembrane</keyword>
<feature type="transmembrane region" description="Helical" evidence="6">
    <location>
        <begin position="212"/>
        <end position="230"/>
    </location>
</feature>
<accession>A0A1M4X128</accession>
<dbReference type="GO" id="GO:0005886">
    <property type="term" value="C:plasma membrane"/>
    <property type="evidence" value="ECO:0007669"/>
    <property type="project" value="UniProtKB-SubCell"/>
</dbReference>
<evidence type="ECO:0000256" key="6">
    <source>
        <dbReference type="SAM" id="Phobius"/>
    </source>
</evidence>
<feature type="transmembrane region" description="Helical" evidence="6">
    <location>
        <begin position="36"/>
        <end position="58"/>
    </location>
</feature>
<dbReference type="STRING" id="112248.SAMN05444392_10469"/>
<evidence type="ECO:0000313" key="8">
    <source>
        <dbReference type="EMBL" id="SHE87155.1"/>
    </source>
</evidence>
<dbReference type="InterPro" id="IPR036259">
    <property type="entry name" value="MFS_trans_sf"/>
</dbReference>
<dbReference type="Proteomes" id="UP000184476">
    <property type="component" value="Unassembled WGS sequence"/>
</dbReference>
<feature type="transmembrane region" description="Helical" evidence="6">
    <location>
        <begin position="278"/>
        <end position="296"/>
    </location>
</feature>
<dbReference type="PANTHER" id="PTHR23530">
    <property type="entry name" value="TRANSPORT PROTEIN-RELATED"/>
    <property type="match status" value="1"/>
</dbReference>
<dbReference type="Pfam" id="PF07690">
    <property type="entry name" value="MFS_1"/>
    <property type="match status" value="1"/>
</dbReference>
<evidence type="ECO:0000256" key="3">
    <source>
        <dbReference type="ARBA" id="ARBA00022692"/>
    </source>
</evidence>
<dbReference type="AlphaFoldDB" id="A0A1M4X128"/>